<sequence length="120" mass="14395">MNKLLNNLTREELIYLKKNLFLYRDLIKELGNKGRIKFKNELYSKNVYIVEYYPMQDKDEVINQSIQIYKNYFAVNVHKNEIDLVPKTSLLGGIRLICNDKMLDCSFLKFQKTIKNLFNY</sequence>
<evidence type="ECO:0000313" key="1">
    <source>
        <dbReference type="EMBL" id="MBS8121777.1"/>
    </source>
</evidence>
<protein>
    <recommendedName>
        <fullName evidence="3">F-type ATPase subunit delta</fullName>
    </recommendedName>
</protein>
<dbReference type="EMBL" id="JAEDAM010000015">
    <property type="protein sequence ID" value="MBS8121777.1"/>
    <property type="molecule type" value="Genomic_DNA"/>
</dbReference>
<evidence type="ECO:0008006" key="3">
    <source>
        <dbReference type="Google" id="ProtNLM"/>
    </source>
</evidence>
<evidence type="ECO:0000313" key="2">
    <source>
        <dbReference type="Proteomes" id="UP000680365"/>
    </source>
</evidence>
<proteinExistence type="predicted"/>
<organism evidence="1 2">
    <name type="scientific">Candidatus Vampirococcus lugosii</name>
    <dbReference type="NCBI Taxonomy" id="2789015"/>
    <lineage>
        <taxon>Bacteria</taxon>
        <taxon>Candidatus Absconditibacteriota</taxon>
        <taxon>Vampirococcus</taxon>
    </lineage>
</organism>
<gene>
    <name evidence="1" type="ORF">VAMP_24n181</name>
</gene>
<keyword evidence="2" id="KW-1185">Reference proteome</keyword>
<dbReference type="Proteomes" id="UP000680365">
    <property type="component" value="Unassembled WGS sequence"/>
</dbReference>
<reference evidence="1 2" key="1">
    <citation type="journal article" date="2021" name="Nat. Commun.">
        <title>Reductive evolution and unique predatory mode in the CPR bacterium Vampirococcus lugosii.</title>
        <authorList>
            <person name="Moreira D."/>
            <person name="Zivanovic Y."/>
            <person name="Lopez-Archilla A.I."/>
            <person name="Iniesto M."/>
            <person name="Lopez-Garcia P."/>
        </authorList>
    </citation>
    <scope>NUCLEOTIDE SEQUENCE [LARGE SCALE GENOMIC DNA]</scope>
    <source>
        <strain evidence="1">Chiprana</strain>
    </source>
</reference>
<accession>A0ABS5QKR1</accession>
<name>A0ABS5QKR1_9BACT</name>
<dbReference type="RefSeq" id="WP_213348641.1">
    <property type="nucleotide sequence ID" value="NZ_JAEDAM010000015.1"/>
</dbReference>
<comment type="caution">
    <text evidence="1">The sequence shown here is derived from an EMBL/GenBank/DDBJ whole genome shotgun (WGS) entry which is preliminary data.</text>
</comment>